<protein>
    <submittedName>
        <fullName evidence="11">Septation protein imp2</fullName>
    </submittedName>
</protein>
<dbReference type="PROSITE" id="PS51741">
    <property type="entry name" value="F_BAR"/>
    <property type="match status" value="1"/>
</dbReference>
<dbReference type="SMART" id="SM00055">
    <property type="entry name" value="FCH"/>
    <property type="match status" value="1"/>
</dbReference>
<evidence type="ECO:0000256" key="5">
    <source>
        <dbReference type="ARBA" id="ARBA00023212"/>
    </source>
</evidence>
<evidence type="ECO:0000313" key="12">
    <source>
        <dbReference type="Proteomes" id="UP000184267"/>
    </source>
</evidence>
<dbReference type="OrthoDB" id="19092at2759"/>
<evidence type="ECO:0000256" key="4">
    <source>
        <dbReference type="ARBA" id="ARBA00022553"/>
    </source>
</evidence>
<proteinExistence type="predicted"/>
<dbReference type="SUPFAM" id="SSF103657">
    <property type="entry name" value="BAR/IMD domain-like"/>
    <property type="match status" value="1"/>
</dbReference>
<keyword evidence="4" id="KW-0597">Phosphoprotein</keyword>
<evidence type="ECO:0000256" key="1">
    <source>
        <dbReference type="ARBA" id="ARBA00004245"/>
    </source>
</evidence>
<dbReference type="Pfam" id="PF00611">
    <property type="entry name" value="FCH"/>
    <property type="match status" value="1"/>
</dbReference>
<comment type="subcellular location">
    <subcellularLocation>
        <location evidence="1">Cytoplasm</location>
        <location evidence="1">Cytoskeleton</location>
    </subcellularLocation>
</comment>
<evidence type="ECO:0000259" key="9">
    <source>
        <dbReference type="PROSITE" id="PS50002"/>
    </source>
</evidence>
<dbReference type="PANTHER" id="PTHR23065:SF7">
    <property type="entry name" value="NOSTRIN, ISOFORM H"/>
    <property type="match status" value="1"/>
</dbReference>
<evidence type="ECO:0000256" key="2">
    <source>
        <dbReference type="ARBA" id="ARBA00022443"/>
    </source>
</evidence>
<dbReference type="STRING" id="154538.A0A1M2VG06"/>
<feature type="compositionally biased region" description="Low complexity" evidence="8">
    <location>
        <begin position="841"/>
        <end position="857"/>
    </location>
</feature>
<feature type="compositionally biased region" description="Low complexity" evidence="8">
    <location>
        <begin position="805"/>
        <end position="820"/>
    </location>
</feature>
<dbReference type="Gene3D" id="1.20.1270.60">
    <property type="entry name" value="Arfaptin homology (AH) domain/BAR domain"/>
    <property type="match status" value="1"/>
</dbReference>
<dbReference type="PROSITE" id="PS50002">
    <property type="entry name" value="SH3"/>
    <property type="match status" value="1"/>
</dbReference>
<feature type="compositionally biased region" description="Low complexity" evidence="8">
    <location>
        <begin position="749"/>
        <end position="767"/>
    </location>
</feature>
<dbReference type="OMA" id="TDSAVMD"/>
<keyword evidence="5" id="KW-0206">Cytoskeleton</keyword>
<reference evidence="11 12" key="1">
    <citation type="submission" date="2016-10" db="EMBL/GenBank/DDBJ databases">
        <title>Genome sequence of the basidiomycete white-rot fungus Trametes pubescens.</title>
        <authorList>
            <person name="Makela M.R."/>
            <person name="Granchi Z."/>
            <person name="Peng M."/>
            <person name="De Vries R.P."/>
            <person name="Grigoriev I."/>
            <person name="Riley R."/>
            <person name="Hilden K."/>
        </authorList>
    </citation>
    <scope>NUCLEOTIDE SEQUENCE [LARGE SCALE GENOMIC DNA]</scope>
    <source>
        <strain evidence="11 12">FBCC735</strain>
    </source>
</reference>
<keyword evidence="3" id="KW-0963">Cytoplasm</keyword>
<dbReference type="SMART" id="SM00326">
    <property type="entry name" value="SH3"/>
    <property type="match status" value="1"/>
</dbReference>
<dbReference type="EMBL" id="MNAD01001304">
    <property type="protein sequence ID" value="OJT06525.1"/>
    <property type="molecule type" value="Genomic_DNA"/>
</dbReference>
<gene>
    <name evidence="11" type="ORF">TRAPUB_2602</name>
</gene>
<dbReference type="CDD" id="cd00174">
    <property type="entry name" value="SH3"/>
    <property type="match status" value="1"/>
</dbReference>
<feature type="compositionally biased region" description="Polar residues" evidence="8">
    <location>
        <begin position="644"/>
        <end position="674"/>
    </location>
</feature>
<feature type="domain" description="F-BAR" evidence="10">
    <location>
        <begin position="28"/>
        <end position="281"/>
    </location>
</feature>
<evidence type="ECO:0000256" key="8">
    <source>
        <dbReference type="SAM" id="MobiDB-lite"/>
    </source>
</evidence>
<keyword evidence="2 6" id="KW-0728">SH3 domain</keyword>
<dbReference type="SUPFAM" id="SSF50044">
    <property type="entry name" value="SH3-domain"/>
    <property type="match status" value="1"/>
</dbReference>
<dbReference type="GO" id="GO:0009898">
    <property type="term" value="C:cytoplasmic side of plasma membrane"/>
    <property type="evidence" value="ECO:0007669"/>
    <property type="project" value="TreeGrafter"/>
</dbReference>
<dbReference type="InterPro" id="IPR001060">
    <property type="entry name" value="FCH_dom"/>
</dbReference>
<feature type="compositionally biased region" description="Low complexity" evidence="8">
    <location>
        <begin position="326"/>
        <end position="342"/>
    </location>
</feature>
<dbReference type="CDD" id="cd07651">
    <property type="entry name" value="F-BAR_PombeCdc15_like"/>
    <property type="match status" value="1"/>
</dbReference>
<dbReference type="FunFam" id="2.30.30.40:FF:000312">
    <property type="entry name" value="Related to Cell division control protein 15"/>
    <property type="match status" value="1"/>
</dbReference>
<evidence type="ECO:0000256" key="3">
    <source>
        <dbReference type="ARBA" id="ARBA00022490"/>
    </source>
</evidence>
<evidence type="ECO:0000313" key="11">
    <source>
        <dbReference type="EMBL" id="OJT06525.1"/>
    </source>
</evidence>
<feature type="region of interest" description="Disordered" evidence="8">
    <location>
        <begin position="287"/>
        <end position="907"/>
    </location>
</feature>
<feature type="compositionally biased region" description="Low complexity" evidence="8">
    <location>
        <begin position="600"/>
        <end position="616"/>
    </location>
</feature>
<feature type="compositionally biased region" description="Polar residues" evidence="8">
    <location>
        <begin position="689"/>
        <end position="724"/>
    </location>
</feature>
<dbReference type="InterPro" id="IPR027267">
    <property type="entry name" value="AH/BAR_dom_sf"/>
</dbReference>
<dbReference type="InterPro" id="IPR036028">
    <property type="entry name" value="SH3-like_dom_sf"/>
</dbReference>
<comment type="caution">
    <text evidence="11">The sequence shown here is derived from an EMBL/GenBank/DDBJ whole genome shotgun (WGS) entry which is preliminary data.</text>
</comment>
<organism evidence="11 12">
    <name type="scientific">Trametes pubescens</name>
    <name type="common">White-rot fungus</name>
    <dbReference type="NCBI Taxonomy" id="154538"/>
    <lineage>
        <taxon>Eukaryota</taxon>
        <taxon>Fungi</taxon>
        <taxon>Dikarya</taxon>
        <taxon>Basidiomycota</taxon>
        <taxon>Agaricomycotina</taxon>
        <taxon>Agaricomycetes</taxon>
        <taxon>Polyporales</taxon>
        <taxon>Polyporaceae</taxon>
        <taxon>Trametes</taxon>
    </lineage>
</organism>
<dbReference type="PANTHER" id="PTHR23065">
    <property type="entry name" value="PROLINE-SERINE-THREONINE PHOSPHATASE INTERACTING PROTEIN 1"/>
    <property type="match status" value="1"/>
</dbReference>
<dbReference type="GO" id="GO:0120104">
    <property type="term" value="C:mitotic actomyosin contractile ring, proximal layer"/>
    <property type="evidence" value="ECO:0007669"/>
    <property type="project" value="TreeGrafter"/>
</dbReference>
<dbReference type="InterPro" id="IPR031160">
    <property type="entry name" value="F_BAR_dom"/>
</dbReference>
<dbReference type="PRINTS" id="PR00499">
    <property type="entry name" value="P67PHOX"/>
</dbReference>
<dbReference type="AlphaFoldDB" id="A0A1M2VG06"/>
<dbReference type="InterPro" id="IPR001452">
    <property type="entry name" value="SH3_domain"/>
</dbReference>
<feature type="compositionally biased region" description="Polar residues" evidence="8">
    <location>
        <begin position="367"/>
        <end position="388"/>
    </location>
</feature>
<feature type="compositionally biased region" description="Basic and acidic residues" evidence="8">
    <location>
        <begin position="457"/>
        <end position="471"/>
    </location>
</feature>
<evidence type="ECO:0000256" key="7">
    <source>
        <dbReference type="PROSITE-ProRule" id="PRU01077"/>
    </source>
</evidence>
<dbReference type="Proteomes" id="UP000184267">
    <property type="component" value="Unassembled WGS sequence"/>
</dbReference>
<dbReference type="GO" id="GO:0005543">
    <property type="term" value="F:phospholipid binding"/>
    <property type="evidence" value="ECO:0007669"/>
    <property type="project" value="TreeGrafter"/>
</dbReference>
<keyword evidence="12" id="KW-1185">Reference proteome</keyword>
<name>A0A1M2VG06_TRAPU</name>
<dbReference type="FunFam" id="1.20.1270.60:FF:000045">
    <property type="entry name" value="Cell division control protein"/>
    <property type="match status" value="1"/>
</dbReference>
<dbReference type="GO" id="GO:0030036">
    <property type="term" value="P:actin cytoskeleton organization"/>
    <property type="evidence" value="ECO:0007669"/>
    <property type="project" value="UniProtKB-ARBA"/>
</dbReference>
<feature type="compositionally biased region" description="Pro residues" evidence="8">
    <location>
        <begin position="890"/>
        <end position="901"/>
    </location>
</feature>
<evidence type="ECO:0000256" key="6">
    <source>
        <dbReference type="PROSITE-ProRule" id="PRU00192"/>
    </source>
</evidence>
<feature type="compositionally biased region" description="Polar residues" evidence="8">
    <location>
        <begin position="539"/>
        <end position="556"/>
    </location>
</feature>
<evidence type="ECO:0000259" key="10">
    <source>
        <dbReference type="PROSITE" id="PS51741"/>
    </source>
</evidence>
<feature type="compositionally biased region" description="Low complexity" evidence="8">
    <location>
        <begin position="880"/>
        <end position="889"/>
    </location>
</feature>
<accession>A0A1M2VG06</accession>
<dbReference type="Pfam" id="PF00018">
    <property type="entry name" value="SH3_1"/>
    <property type="match status" value="1"/>
</dbReference>
<feature type="domain" description="SH3" evidence="9">
    <location>
        <begin position="910"/>
        <end position="973"/>
    </location>
</feature>
<dbReference type="Gene3D" id="2.30.30.40">
    <property type="entry name" value="SH3 Domains"/>
    <property type="match status" value="1"/>
</dbReference>
<keyword evidence="7" id="KW-0175">Coiled coil</keyword>
<sequence length="973" mass="106292">MSARRQASTTSLSRYARAGSPDFANRSLDFCNAFWGLGDGGVEVLFARMRGAMRTMDELKGFWKERAAIEEQYAKRLASLAKITLGRDEIGELRASLDTLKQETEKQAHSHLLVAQAIRNDLEGSATAFVGRQQQHKRGIQAQIEKEFKNKQTQEGYVSRAREKYEADCVRINSYTAQSTLIQGRDLEKVHMKLERAQQTVQANQRDYANFARALQDTMQKWEQTWKAFCDSCQDMEEERIEFMKDNMWAYANAVSTVCVSDDESCEKLRLALEQLEVEKDMENFVRDYGTGNGIPDPPPFIDYASPDAQPASQQRPSMRPADFARQSQRPRQPMQPSQQQPEPEEEPVNMTGVGATGAPRAPEPQVQRSQNQSRASNRGQEQQNGFYQNGMGANGRATPASNMGMREPDPQADPIDPTARTMLKVGSNAYEVNLGRDPQARNGPPGGDPTATARVGQDDDPLRRQMDELRNATSAGGGSVRRSGQWKAAPQTQSPPGGSGSSRPGVSNLSPPPGGSSGGGPPSRDTYRQSAEIVVGSYPTQALATSRPSSPNMPTNVHMRPPSTNGVPPPQSVSVQDVLADYQQSFPGERKSTSRRNSHAGSISGHGSISSQQGIMPNQQGSSIRERPLSSQGGQAGIGAQGRSTSPQPFAPLSRSTSPAMQGMPPSNRNSYNRGPAPPANGYGHAHSGSTSTRQGSISIPNSNPRQGSISIPQQPAHQQRPTSPGIGIALDPNGRVTTDEMAVMYNQPPQQQQQQPGPQYRGQPPQQQPPPQQPLVQRRPSYNAGPNGAPYVPPPQGHPYGNAPQAPVYNAPPQQQPQYTPPIQQPQQPMYGAPPPQQPSQMFQPQGYGQPPQQQQGGGALVRGASVNGYYQQPPPQQQQIVQQRAPSPQPPANQPPPTGQYTDDGRGVLFYVKAMYNYRATIDEEFDFQEGDIIAVTATPEDGWWSGELLDETRRQPGKHIFPSNFVCLF</sequence>